<feature type="transmembrane region" description="Helical" evidence="12">
    <location>
        <begin position="167"/>
        <end position="190"/>
    </location>
</feature>
<dbReference type="UniPathway" id="UPA00232"/>
<dbReference type="Pfam" id="PF01040">
    <property type="entry name" value="UbiA"/>
    <property type="match status" value="1"/>
</dbReference>
<dbReference type="InterPro" id="IPR039653">
    <property type="entry name" value="Prenyltransferase"/>
</dbReference>
<dbReference type="PANTHER" id="PTHR11048">
    <property type="entry name" value="PRENYLTRANSFERASES"/>
    <property type="match status" value="1"/>
</dbReference>
<name>A0A318JA92_9NEIS</name>
<reference evidence="14 15" key="1">
    <citation type="submission" date="2018-05" db="EMBL/GenBank/DDBJ databases">
        <title>Genomic Encyclopedia of Type Strains, Phase IV (KMG-IV): sequencing the most valuable type-strain genomes for metagenomic binning, comparative biology and taxonomic classification.</title>
        <authorList>
            <person name="Goeker M."/>
        </authorList>
    </citation>
    <scope>NUCLEOTIDE SEQUENCE [LARGE SCALE GENOMIC DNA]</scope>
    <source>
        <strain evidence="14 15">DSM 25134</strain>
    </source>
</reference>
<feature type="transmembrane region" description="Helical" evidence="12">
    <location>
        <begin position="144"/>
        <end position="161"/>
    </location>
</feature>
<keyword evidence="7 12" id="KW-0831">Ubiquinone biosynthesis</keyword>
<dbReference type="InterPro" id="IPR006370">
    <property type="entry name" value="HB_polyprenyltransferase-like"/>
</dbReference>
<evidence type="ECO:0000313" key="14">
    <source>
        <dbReference type="EMBL" id="PXX43487.1"/>
    </source>
</evidence>
<dbReference type="Gene3D" id="1.20.120.1780">
    <property type="entry name" value="UbiA prenyltransferase"/>
    <property type="match status" value="1"/>
</dbReference>
<dbReference type="PROSITE" id="PS00943">
    <property type="entry name" value="UBIA"/>
    <property type="match status" value="1"/>
</dbReference>
<keyword evidence="15" id="KW-1185">Reference proteome</keyword>
<dbReference type="InterPro" id="IPR000537">
    <property type="entry name" value="UbiA_prenyltransferase"/>
</dbReference>
<comment type="function">
    <text evidence="12">Catalyzes the prenylation of para-hydroxybenzoate (PHB) with an all-trans polyprenyl group. Mediates the second step in the final reaction sequence of ubiquinone-8 (UQ-8) biosynthesis, which is the condensation of the polyisoprenoid side chain with PHB, generating the first membrane-bound Q intermediate 3-octaprenyl-4-hydroxybenzoate.</text>
</comment>
<dbReference type="RefSeq" id="WP_110313623.1">
    <property type="nucleotide sequence ID" value="NZ_QJKC01000015.1"/>
</dbReference>
<evidence type="ECO:0000256" key="9">
    <source>
        <dbReference type="ARBA" id="ARBA00022842"/>
    </source>
</evidence>
<dbReference type="GO" id="GO:0005886">
    <property type="term" value="C:plasma membrane"/>
    <property type="evidence" value="ECO:0007669"/>
    <property type="project" value="UniProtKB-SubCell"/>
</dbReference>
<feature type="transmembrane region" description="Helical" evidence="12">
    <location>
        <begin position="91"/>
        <end position="111"/>
    </location>
</feature>
<evidence type="ECO:0000256" key="10">
    <source>
        <dbReference type="ARBA" id="ARBA00022989"/>
    </source>
</evidence>
<dbReference type="InterPro" id="IPR030470">
    <property type="entry name" value="UbiA_prenylTrfase_CS"/>
</dbReference>
<keyword evidence="4 12" id="KW-1003">Cell membrane</keyword>
<dbReference type="GO" id="GO:0008412">
    <property type="term" value="F:4-hydroxybenzoate polyprenyltransferase activity"/>
    <property type="evidence" value="ECO:0007669"/>
    <property type="project" value="UniProtKB-UniRule"/>
</dbReference>
<comment type="catalytic activity">
    <reaction evidence="12">
        <text>all-trans-octaprenyl diphosphate + 4-hydroxybenzoate = 4-hydroxy-3-(all-trans-octaprenyl)benzoate + diphosphate</text>
        <dbReference type="Rhea" id="RHEA:27782"/>
        <dbReference type="ChEBI" id="CHEBI:1617"/>
        <dbReference type="ChEBI" id="CHEBI:17879"/>
        <dbReference type="ChEBI" id="CHEBI:33019"/>
        <dbReference type="ChEBI" id="CHEBI:57711"/>
        <dbReference type="EC" id="2.5.1.39"/>
    </reaction>
</comment>
<dbReference type="FunFam" id="1.20.120.1780:FF:000001">
    <property type="entry name" value="4-hydroxybenzoate octaprenyltransferase"/>
    <property type="match status" value="1"/>
</dbReference>
<dbReference type="AlphaFoldDB" id="A0A318JA92"/>
<evidence type="ECO:0000256" key="13">
    <source>
        <dbReference type="NCBIfam" id="TIGR01474"/>
    </source>
</evidence>
<feature type="transmembrane region" description="Helical" evidence="12">
    <location>
        <begin position="272"/>
        <end position="289"/>
    </location>
</feature>
<evidence type="ECO:0000256" key="2">
    <source>
        <dbReference type="ARBA" id="ARBA00004141"/>
    </source>
</evidence>
<evidence type="ECO:0000256" key="5">
    <source>
        <dbReference type="ARBA" id="ARBA00022519"/>
    </source>
</evidence>
<dbReference type="FunFam" id="1.10.357.140:FF:000002">
    <property type="entry name" value="4-hydroxybenzoate octaprenyltransferase"/>
    <property type="match status" value="1"/>
</dbReference>
<accession>A0A318JA92</accession>
<protein>
    <recommendedName>
        <fullName evidence="12 13">4-hydroxybenzoate octaprenyltransferase</fullName>
        <ecNumber evidence="12 13">2.5.1.39</ecNumber>
    </recommendedName>
    <alternativeName>
        <fullName evidence="12">4-HB polyprenyltransferase</fullName>
    </alternativeName>
</protein>
<comment type="cofactor">
    <cofactor evidence="1 12">
        <name>Mg(2+)</name>
        <dbReference type="ChEBI" id="CHEBI:18420"/>
    </cofactor>
</comment>
<sequence length="290" mass="32431">MTLDALKDRYTVYKQLMRMDKPIGTLLLLWPTLWGLWIAGNGKPDPLVVLIFVVGTFLMRSAGCVINDYADRHYDMHVERTSQRPFARGAVTEREALWLALALAIISFLLILPLNRLTWLMSVPAVFVAASYPFTKRFFPMPQAYLGIAFSFGIPMAFAALNNHVPALAWLLLVANAFWTVAYDTAYAMADKPDDLKIGIKTSAITFGDHDVTGIMLCHAVFILMMAGIGWQLALGWPFFTALAICLGLIAKQYREIRTRDRGLCFKAFLDNNRVGAVLMAGIVLSYLLK</sequence>
<evidence type="ECO:0000256" key="6">
    <source>
        <dbReference type="ARBA" id="ARBA00022679"/>
    </source>
</evidence>
<dbReference type="OrthoDB" id="9782418at2"/>
<comment type="similarity">
    <text evidence="3 12">Belongs to the UbiA prenyltransferase family.</text>
</comment>
<evidence type="ECO:0000256" key="1">
    <source>
        <dbReference type="ARBA" id="ARBA00001946"/>
    </source>
</evidence>
<comment type="subcellular location">
    <subcellularLocation>
        <location evidence="12">Cell inner membrane</location>
        <topology evidence="12">Multi-pass membrane protein</topology>
    </subcellularLocation>
    <subcellularLocation>
        <location evidence="2">Membrane</location>
        <topology evidence="2">Multi-pass membrane protein</topology>
    </subcellularLocation>
</comment>
<evidence type="ECO:0000256" key="3">
    <source>
        <dbReference type="ARBA" id="ARBA00005985"/>
    </source>
</evidence>
<keyword evidence="11 12" id="KW-0472">Membrane</keyword>
<comment type="caution">
    <text evidence="14">The sequence shown here is derived from an EMBL/GenBank/DDBJ whole genome shotgun (WGS) entry which is preliminary data.</text>
</comment>
<dbReference type="CDD" id="cd13959">
    <property type="entry name" value="PT_UbiA_COQ2"/>
    <property type="match status" value="1"/>
</dbReference>
<feature type="transmembrane region" description="Helical" evidence="12">
    <location>
        <begin position="23"/>
        <end position="40"/>
    </location>
</feature>
<gene>
    <name evidence="12" type="primary">ubiA</name>
    <name evidence="14" type="ORF">DFR38_115115</name>
</gene>
<dbReference type="NCBIfam" id="TIGR01474">
    <property type="entry name" value="ubiA_proteo"/>
    <property type="match status" value="1"/>
</dbReference>
<evidence type="ECO:0000256" key="7">
    <source>
        <dbReference type="ARBA" id="ARBA00022688"/>
    </source>
</evidence>
<feature type="transmembrane region" description="Helical" evidence="12">
    <location>
        <begin position="46"/>
        <end position="70"/>
    </location>
</feature>
<dbReference type="EC" id="2.5.1.39" evidence="12 13"/>
<evidence type="ECO:0000256" key="12">
    <source>
        <dbReference type="HAMAP-Rule" id="MF_01635"/>
    </source>
</evidence>
<proteinExistence type="inferred from homology"/>
<evidence type="ECO:0000256" key="4">
    <source>
        <dbReference type="ARBA" id="ARBA00022475"/>
    </source>
</evidence>
<dbReference type="PANTHER" id="PTHR11048:SF28">
    <property type="entry name" value="4-HYDROXYBENZOATE POLYPRENYLTRANSFERASE, MITOCHONDRIAL"/>
    <property type="match status" value="1"/>
</dbReference>
<keyword evidence="5 12" id="KW-0997">Cell inner membrane</keyword>
<dbReference type="Proteomes" id="UP000248395">
    <property type="component" value="Unassembled WGS sequence"/>
</dbReference>
<keyword evidence="8 12" id="KW-0812">Transmembrane</keyword>
<feature type="transmembrane region" description="Helical" evidence="12">
    <location>
        <begin position="235"/>
        <end position="251"/>
    </location>
</feature>
<dbReference type="HAMAP" id="MF_01635">
    <property type="entry name" value="UbiA"/>
    <property type="match status" value="1"/>
</dbReference>
<evidence type="ECO:0000313" key="15">
    <source>
        <dbReference type="Proteomes" id="UP000248395"/>
    </source>
</evidence>
<keyword evidence="9 12" id="KW-0460">Magnesium</keyword>
<evidence type="ECO:0000256" key="8">
    <source>
        <dbReference type="ARBA" id="ARBA00022692"/>
    </source>
</evidence>
<dbReference type="EMBL" id="QJKC01000015">
    <property type="protein sequence ID" value="PXX43487.1"/>
    <property type="molecule type" value="Genomic_DNA"/>
</dbReference>
<keyword evidence="10 12" id="KW-1133">Transmembrane helix</keyword>
<dbReference type="GO" id="GO:0006744">
    <property type="term" value="P:ubiquinone biosynthetic process"/>
    <property type="evidence" value="ECO:0007669"/>
    <property type="project" value="UniProtKB-UniRule"/>
</dbReference>
<dbReference type="InterPro" id="IPR044878">
    <property type="entry name" value="UbiA_sf"/>
</dbReference>
<evidence type="ECO:0000256" key="11">
    <source>
        <dbReference type="ARBA" id="ARBA00023136"/>
    </source>
</evidence>
<comment type="pathway">
    <text evidence="12">Cofactor biosynthesis; ubiquinone biosynthesis.</text>
</comment>
<organism evidence="14 15">
    <name type="scientific">Aquitalea magnusonii</name>
    <dbReference type="NCBI Taxonomy" id="332411"/>
    <lineage>
        <taxon>Bacteria</taxon>
        <taxon>Pseudomonadati</taxon>
        <taxon>Pseudomonadota</taxon>
        <taxon>Betaproteobacteria</taxon>
        <taxon>Neisseriales</taxon>
        <taxon>Chromobacteriaceae</taxon>
        <taxon>Aquitalea</taxon>
    </lineage>
</organism>
<keyword evidence="6 12" id="KW-0808">Transferase</keyword>
<dbReference type="Gene3D" id="1.10.357.140">
    <property type="entry name" value="UbiA prenyltransferase"/>
    <property type="match status" value="1"/>
</dbReference>